<evidence type="ECO:0000256" key="8">
    <source>
        <dbReference type="ARBA" id="ARBA00022692"/>
    </source>
</evidence>
<gene>
    <name evidence="21" type="ORF">ABT57_10460</name>
</gene>
<evidence type="ECO:0000256" key="1">
    <source>
        <dbReference type="ARBA" id="ARBA00000085"/>
    </source>
</evidence>
<dbReference type="GO" id="GO:0005524">
    <property type="term" value="F:ATP binding"/>
    <property type="evidence" value="ECO:0007669"/>
    <property type="project" value="UniProtKB-KW"/>
</dbReference>
<dbReference type="GO" id="GO:0005886">
    <property type="term" value="C:plasma membrane"/>
    <property type="evidence" value="ECO:0007669"/>
    <property type="project" value="UniProtKB-SubCell"/>
</dbReference>
<evidence type="ECO:0000259" key="18">
    <source>
        <dbReference type="PROSITE" id="PS50109"/>
    </source>
</evidence>
<dbReference type="Gene3D" id="1.10.287.130">
    <property type="match status" value="1"/>
</dbReference>
<dbReference type="Gene3D" id="1.20.120.160">
    <property type="entry name" value="HPT domain"/>
    <property type="match status" value="1"/>
</dbReference>
<dbReference type="CDD" id="cd17546">
    <property type="entry name" value="REC_hyHK_CKI1_RcsC-like"/>
    <property type="match status" value="1"/>
</dbReference>
<evidence type="ECO:0000256" key="11">
    <source>
        <dbReference type="ARBA" id="ARBA00022840"/>
    </source>
</evidence>
<dbReference type="InterPro" id="IPR004358">
    <property type="entry name" value="Sig_transdc_His_kin-like_C"/>
</dbReference>
<dbReference type="InterPro" id="IPR036641">
    <property type="entry name" value="HPT_dom_sf"/>
</dbReference>
<dbReference type="InterPro" id="IPR003661">
    <property type="entry name" value="HisK_dim/P_dom"/>
</dbReference>
<evidence type="ECO:0000256" key="6">
    <source>
        <dbReference type="ARBA" id="ARBA00022553"/>
    </source>
</evidence>
<dbReference type="PROSITE" id="PS50894">
    <property type="entry name" value="HPT"/>
    <property type="match status" value="1"/>
</dbReference>
<dbReference type="InterPro" id="IPR011006">
    <property type="entry name" value="CheY-like_superfamily"/>
</dbReference>
<keyword evidence="22" id="KW-1185">Reference proteome</keyword>
<keyword evidence="4" id="KW-1003">Cell membrane</keyword>
<evidence type="ECO:0000256" key="12">
    <source>
        <dbReference type="ARBA" id="ARBA00022989"/>
    </source>
</evidence>
<keyword evidence="6 16" id="KW-0597">Phosphoprotein</keyword>
<dbReference type="SUPFAM" id="SSF52172">
    <property type="entry name" value="CheY-like"/>
    <property type="match status" value="1"/>
</dbReference>
<dbReference type="STRING" id="320778.ABT57_10460"/>
<dbReference type="AlphaFoldDB" id="A0A0J1HDU0"/>
<dbReference type="FunFam" id="1.10.287.130:FF:000004">
    <property type="entry name" value="Ethylene receptor 1"/>
    <property type="match status" value="1"/>
</dbReference>
<comment type="caution">
    <text evidence="21">The sequence shown here is derived from an EMBL/GenBank/DDBJ whole genome shotgun (WGS) entry which is preliminary data.</text>
</comment>
<dbReference type="PANTHER" id="PTHR43047">
    <property type="entry name" value="TWO-COMPONENT HISTIDINE PROTEIN KINASE"/>
    <property type="match status" value="1"/>
</dbReference>
<dbReference type="InterPro" id="IPR036890">
    <property type="entry name" value="HATPase_C_sf"/>
</dbReference>
<feature type="region of interest" description="Disordered" evidence="17">
    <location>
        <begin position="854"/>
        <end position="877"/>
    </location>
</feature>
<evidence type="ECO:0000259" key="19">
    <source>
        <dbReference type="PROSITE" id="PS50110"/>
    </source>
</evidence>
<accession>A0A0J1HDU0</accession>
<dbReference type="PRINTS" id="PR00344">
    <property type="entry name" value="BCTRLSENSOR"/>
</dbReference>
<dbReference type="Proteomes" id="UP000035909">
    <property type="component" value="Unassembled WGS sequence"/>
</dbReference>
<comment type="catalytic activity">
    <reaction evidence="1">
        <text>ATP + protein L-histidine = ADP + protein N-phospho-L-histidine.</text>
        <dbReference type="EC" id="2.7.13.3"/>
    </reaction>
</comment>
<dbReference type="InterPro" id="IPR001789">
    <property type="entry name" value="Sig_transdc_resp-reg_receiver"/>
</dbReference>
<dbReference type="SUPFAM" id="SSF47226">
    <property type="entry name" value="Histidine-containing phosphotransfer domain, HPT domain"/>
    <property type="match status" value="1"/>
</dbReference>
<dbReference type="Pfam" id="PF00072">
    <property type="entry name" value="Response_reg"/>
    <property type="match status" value="1"/>
</dbReference>
<evidence type="ECO:0000256" key="15">
    <source>
        <dbReference type="PROSITE-ProRule" id="PRU00110"/>
    </source>
</evidence>
<dbReference type="SMART" id="SM00448">
    <property type="entry name" value="REC"/>
    <property type="match status" value="1"/>
</dbReference>
<protein>
    <recommendedName>
        <fullName evidence="3">histidine kinase</fullName>
        <ecNumber evidence="3">2.7.13.3</ecNumber>
    </recommendedName>
</protein>
<dbReference type="FunFam" id="3.30.565.10:FF:000010">
    <property type="entry name" value="Sensor histidine kinase RcsC"/>
    <property type="match status" value="1"/>
</dbReference>
<dbReference type="Gene3D" id="6.10.340.10">
    <property type="match status" value="1"/>
</dbReference>
<dbReference type="CDD" id="cd16922">
    <property type="entry name" value="HATPase_EvgS-ArcB-TorS-like"/>
    <property type="match status" value="1"/>
</dbReference>
<dbReference type="Gene3D" id="3.30.565.10">
    <property type="entry name" value="Histidine kinase-like ATPase, C-terminal domain"/>
    <property type="match status" value="1"/>
</dbReference>
<organism evidence="21 22">
    <name type="scientific">Photobacterium ganghwense</name>
    <dbReference type="NCBI Taxonomy" id="320778"/>
    <lineage>
        <taxon>Bacteria</taxon>
        <taxon>Pseudomonadati</taxon>
        <taxon>Pseudomonadota</taxon>
        <taxon>Gammaproteobacteria</taxon>
        <taxon>Vibrionales</taxon>
        <taxon>Vibrionaceae</taxon>
        <taxon>Photobacterium</taxon>
    </lineage>
</organism>
<feature type="modified residue" description="Phosphohistidine" evidence="15">
    <location>
        <position position="968"/>
    </location>
</feature>
<evidence type="ECO:0000256" key="7">
    <source>
        <dbReference type="ARBA" id="ARBA00022679"/>
    </source>
</evidence>
<dbReference type="Gene3D" id="3.40.50.2300">
    <property type="match status" value="1"/>
</dbReference>
<name>A0A0J1HDU0_9GAMM</name>
<dbReference type="GO" id="GO:0000155">
    <property type="term" value="F:phosphorelay sensor kinase activity"/>
    <property type="evidence" value="ECO:0007669"/>
    <property type="project" value="InterPro"/>
</dbReference>
<evidence type="ECO:0000256" key="9">
    <source>
        <dbReference type="ARBA" id="ARBA00022741"/>
    </source>
</evidence>
<dbReference type="EC" id="2.7.13.3" evidence="3"/>
<keyword evidence="13" id="KW-0902">Two-component regulatory system</keyword>
<evidence type="ECO:0000313" key="21">
    <source>
        <dbReference type="EMBL" id="KLV09788.1"/>
    </source>
</evidence>
<feature type="modified residue" description="4-aspartylphosphate" evidence="16">
    <location>
        <position position="739"/>
    </location>
</feature>
<keyword evidence="7" id="KW-0808">Transferase</keyword>
<feature type="domain" description="Response regulatory" evidence="19">
    <location>
        <begin position="690"/>
        <end position="807"/>
    </location>
</feature>
<dbReference type="PROSITE" id="PS50110">
    <property type="entry name" value="RESPONSE_REGULATORY"/>
    <property type="match status" value="1"/>
</dbReference>
<comment type="subcellular location">
    <subcellularLocation>
        <location evidence="2">Cell inner membrane</location>
        <topology evidence="2">Multi-pass membrane protein</topology>
    </subcellularLocation>
</comment>
<dbReference type="PANTHER" id="PTHR43047:SF78">
    <property type="entry name" value="SENSORY_REGULATORY PROTEIN RPFC"/>
    <property type="match status" value="1"/>
</dbReference>
<evidence type="ECO:0000256" key="3">
    <source>
        <dbReference type="ARBA" id="ARBA00012438"/>
    </source>
</evidence>
<keyword evidence="14" id="KW-0472">Membrane</keyword>
<dbReference type="SMART" id="SM00388">
    <property type="entry name" value="HisKA"/>
    <property type="match status" value="1"/>
</dbReference>
<evidence type="ECO:0000259" key="20">
    <source>
        <dbReference type="PROSITE" id="PS50894"/>
    </source>
</evidence>
<evidence type="ECO:0000256" key="10">
    <source>
        <dbReference type="ARBA" id="ARBA00022777"/>
    </source>
</evidence>
<feature type="domain" description="HPt" evidence="20">
    <location>
        <begin position="929"/>
        <end position="1025"/>
    </location>
</feature>
<keyword evidence="8" id="KW-0812">Transmembrane</keyword>
<evidence type="ECO:0000256" key="14">
    <source>
        <dbReference type="ARBA" id="ARBA00023136"/>
    </source>
</evidence>
<dbReference type="PATRIC" id="fig|320778.3.peg.2276"/>
<evidence type="ECO:0000256" key="17">
    <source>
        <dbReference type="SAM" id="MobiDB-lite"/>
    </source>
</evidence>
<dbReference type="Pfam" id="PF01627">
    <property type="entry name" value="Hpt"/>
    <property type="match status" value="1"/>
</dbReference>
<feature type="domain" description="Histidine kinase" evidence="18">
    <location>
        <begin position="446"/>
        <end position="668"/>
    </location>
</feature>
<dbReference type="InterPro" id="IPR003594">
    <property type="entry name" value="HATPase_dom"/>
</dbReference>
<evidence type="ECO:0000256" key="13">
    <source>
        <dbReference type="ARBA" id="ARBA00023012"/>
    </source>
</evidence>
<dbReference type="CDD" id="cd00082">
    <property type="entry name" value="HisKA"/>
    <property type="match status" value="1"/>
</dbReference>
<dbReference type="PROSITE" id="PS50109">
    <property type="entry name" value="HIS_KIN"/>
    <property type="match status" value="1"/>
</dbReference>
<dbReference type="InterPro" id="IPR036097">
    <property type="entry name" value="HisK_dim/P_sf"/>
</dbReference>
<evidence type="ECO:0000313" key="22">
    <source>
        <dbReference type="Proteomes" id="UP000035909"/>
    </source>
</evidence>
<dbReference type="SUPFAM" id="SSF55874">
    <property type="entry name" value="ATPase domain of HSP90 chaperone/DNA topoisomerase II/histidine kinase"/>
    <property type="match status" value="1"/>
</dbReference>
<dbReference type="SUPFAM" id="SSF47384">
    <property type="entry name" value="Homodimeric domain of signal transducing histidine kinase"/>
    <property type="match status" value="1"/>
</dbReference>
<keyword evidence="10" id="KW-0418">Kinase</keyword>
<dbReference type="Pfam" id="PF02518">
    <property type="entry name" value="HATPase_c"/>
    <property type="match status" value="1"/>
</dbReference>
<sequence>MLFIGIVPALLYSWVSSEKLKIVATEQISQGLNSRTNLAGHHIDDLLSRRMISIQKLAHSPVFELAPKHMSDPNSFITAYLAEQSRVDPALSELYVLEQATGGKPTLTASSVTTENDIPQSAQQTEQALFASLAQAGFPDLTSTLNALSLSAQVTGTDSTQLQLSSISAPASENQGLNQTQNQNNQNAAPTIAVSAPQYDADNAFLYLIHPIKQIDTNTIPGRVSRFLVLRYQLNEINRQLHFLEKHIRNIDYVLLVDAQGKPVLTGRHQGQKLAVFRQFTAFYQQNGLSQRHEEMTELLSYQTPEGQTMVVSLASLDTVHAGVTGLPQWSLVSITPRDTVTAVIGYLQHYFLLALLATAVVVIILALTLTRRITVPLARLSRFAAQFKLGNYDRNDNFRGPHEFQVLNDALNQGAQKISLDTQRLNQALHKAETADRAKSVFLANLSHEIRTPMNGMLGLSQLLLKTPLSKEQEQHLRTLLDSGKHMMALLNDILDFSKIEQGQLKLDPSHFCFTDLVGAIESTYFSLAKEKGIDFTIQCQFKRQQWFYADKARIRQILFNLISNAIKFTEKGKVDVTLQLAPTDTDKELILTIITQDTGIGIPADRIGLIFDPFAQAEASTSRRFGGTGLGLSIVKQLASLMNGDVTVSSVQGVGSCFTVTLKVREGNYVKEDSSDIELDRQAFAGLRVLIVEDNHLNVMIIDTFLKQRGFITTIAENGADALNAMQQYAFDLVLMDNHMPVMDGIEAIQRIRKLPPPACATPIFACTADVFAETQRNMINAGAECVITKPLDERKLVDALQRYQHPITRMATLHAEANTLHYADLPPETASEPLQDQQQTNDQTLVFPTATAGSHLSSPSYGQTQSEPEGSDCECALADKPRTLTADTSEDAMNNNLDEMSPPVTLADKHFQELDVSGVLDMMDDDHDIVAHFLTMFSDEHQHDAKRFRDAVEKQDFDLAVLISHSLKGASGSICAMPLHNAAKAVELAVKKQRIPTEDEIQAMEQALQRLVSEIRTQLTLQ</sequence>
<reference evidence="21 22" key="1">
    <citation type="submission" date="2015-05" db="EMBL/GenBank/DDBJ databases">
        <title>Photobacterium galathea sp. nov.</title>
        <authorList>
            <person name="Machado H."/>
            <person name="Gram L."/>
        </authorList>
    </citation>
    <scope>NUCLEOTIDE SEQUENCE [LARGE SCALE GENOMIC DNA]</scope>
    <source>
        <strain evidence="21 22">DSM 22954</strain>
    </source>
</reference>
<evidence type="ECO:0000256" key="2">
    <source>
        <dbReference type="ARBA" id="ARBA00004429"/>
    </source>
</evidence>
<dbReference type="EMBL" id="LDOU01000008">
    <property type="protein sequence ID" value="KLV09788.1"/>
    <property type="molecule type" value="Genomic_DNA"/>
</dbReference>
<keyword evidence="12" id="KW-1133">Transmembrane helix</keyword>
<evidence type="ECO:0000256" key="4">
    <source>
        <dbReference type="ARBA" id="ARBA00022475"/>
    </source>
</evidence>
<proteinExistence type="predicted"/>
<keyword evidence="9" id="KW-0547">Nucleotide-binding</keyword>
<keyword evidence="11" id="KW-0067">ATP-binding</keyword>
<dbReference type="InterPro" id="IPR005467">
    <property type="entry name" value="His_kinase_dom"/>
</dbReference>
<keyword evidence="5" id="KW-0997">Cell inner membrane</keyword>
<dbReference type="InterPro" id="IPR008207">
    <property type="entry name" value="Sig_transdc_His_kin_Hpt_dom"/>
</dbReference>
<evidence type="ECO:0000256" key="16">
    <source>
        <dbReference type="PROSITE-ProRule" id="PRU00169"/>
    </source>
</evidence>
<dbReference type="Pfam" id="PF00512">
    <property type="entry name" value="HisKA"/>
    <property type="match status" value="1"/>
</dbReference>
<evidence type="ECO:0000256" key="5">
    <source>
        <dbReference type="ARBA" id="ARBA00022519"/>
    </source>
</evidence>
<dbReference type="SMART" id="SM00387">
    <property type="entry name" value="HATPase_c"/>
    <property type="match status" value="1"/>
</dbReference>
<feature type="compositionally biased region" description="Polar residues" evidence="17">
    <location>
        <begin position="854"/>
        <end position="871"/>
    </location>
</feature>